<protein>
    <submittedName>
        <fullName evidence="1">Uncharacterized protein</fullName>
    </submittedName>
</protein>
<feature type="non-terminal residue" evidence="1">
    <location>
        <position position="1"/>
    </location>
</feature>
<proteinExistence type="predicted"/>
<feature type="non-terminal residue" evidence="1">
    <location>
        <position position="268"/>
    </location>
</feature>
<accession>X1M7I8</accession>
<comment type="caution">
    <text evidence="1">The sequence shown here is derived from an EMBL/GenBank/DDBJ whole genome shotgun (WGS) entry which is preliminary data.</text>
</comment>
<evidence type="ECO:0000313" key="1">
    <source>
        <dbReference type="EMBL" id="GAI02334.1"/>
    </source>
</evidence>
<name>X1M7I8_9ZZZZ</name>
<sequence>PEPPIRNWAILDIQQTITATGYKIAVITNVPCHLYMMWTNKEPNKHKIVGLRRGDLALRETRYCFTSWNKNEQEEAGDTLTHTFYKEPWPVCETRWFTFKGEVDTLWTASAGPIFKKHRGEPPTTKYFYSDKDPEETSVDGRAFHHIWEGLFWPELRAAPGTSFDDTTDTMLLYHYGSSTRDKFYTINRAALLFDTSIIPEGATILDAKLRIYIGSASGWNDYPDYKLALVPSNPASNTQLEAADYQRVGSTLLSNDLAPLIEEYYYG</sequence>
<gene>
    <name evidence="1" type="ORF">S06H3_20772</name>
</gene>
<organism evidence="1">
    <name type="scientific">marine sediment metagenome</name>
    <dbReference type="NCBI Taxonomy" id="412755"/>
    <lineage>
        <taxon>unclassified sequences</taxon>
        <taxon>metagenomes</taxon>
        <taxon>ecological metagenomes</taxon>
    </lineage>
</organism>
<reference evidence="1" key="1">
    <citation type="journal article" date="2014" name="Front. Microbiol.">
        <title>High frequency of phylogenetically diverse reductive dehalogenase-homologous genes in deep subseafloor sedimentary metagenomes.</title>
        <authorList>
            <person name="Kawai M."/>
            <person name="Futagami T."/>
            <person name="Toyoda A."/>
            <person name="Takaki Y."/>
            <person name="Nishi S."/>
            <person name="Hori S."/>
            <person name="Arai W."/>
            <person name="Tsubouchi T."/>
            <person name="Morono Y."/>
            <person name="Uchiyama I."/>
            <person name="Ito T."/>
            <person name="Fujiyama A."/>
            <person name="Inagaki F."/>
            <person name="Takami H."/>
        </authorList>
    </citation>
    <scope>NUCLEOTIDE SEQUENCE</scope>
    <source>
        <strain evidence="1">Expedition CK06-06</strain>
    </source>
</reference>
<dbReference type="EMBL" id="BARV01010806">
    <property type="protein sequence ID" value="GAI02334.1"/>
    <property type="molecule type" value="Genomic_DNA"/>
</dbReference>
<dbReference type="AlphaFoldDB" id="X1M7I8"/>